<reference evidence="2" key="1">
    <citation type="journal article" date="2023" name="Science">
        <title>Genome structures resolve the early diversification of teleost fishes.</title>
        <authorList>
            <person name="Parey E."/>
            <person name="Louis A."/>
            <person name="Montfort J."/>
            <person name="Bouchez O."/>
            <person name="Roques C."/>
            <person name="Iampietro C."/>
            <person name="Lluch J."/>
            <person name="Castinel A."/>
            <person name="Donnadieu C."/>
            <person name="Desvignes T."/>
            <person name="Floi Bucao C."/>
            <person name="Jouanno E."/>
            <person name="Wen M."/>
            <person name="Mejri S."/>
            <person name="Dirks R."/>
            <person name="Jansen H."/>
            <person name="Henkel C."/>
            <person name="Chen W.J."/>
            <person name="Zahm M."/>
            <person name="Cabau C."/>
            <person name="Klopp C."/>
            <person name="Thompson A.W."/>
            <person name="Robinson-Rechavi M."/>
            <person name="Braasch I."/>
            <person name="Lecointre G."/>
            <person name="Bobe J."/>
            <person name="Postlethwait J.H."/>
            <person name="Berthelot C."/>
            <person name="Roest Crollius H."/>
            <person name="Guiguen Y."/>
        </authorList>
    </citation>
    <scope>NUCLEOTIDE SEQUENCE</scope>
    <source>
        <strain evidence="2">WJC10195</strain>
    </source>
</reference>
<feature type="compositionally biased region" description="Polar residues" evidence="1">
    <location>
        <begin position="41"/>
        <end position="51"/>
    </location>
</feature>
<evidence type="ECO:0000313" key="2">
    <source>
        <dbReference type="EMBL" id="KAJ8339934.1"/>
    </source>
</evidence>
<dbReference type="Proteomes" id="UP001152622">
    <property type="component" value="Chromosome 16"/>
</dbReference>
<feature type="region of interest" description="Disordered" evidence="1">
    <location>
        <begin position="1"/>
        <end position="54"/>
    </location>
</feature>
<evidence type="ECO:0000256" key="1">
    <source>
        <dbReference type="SAM" id="MobiDB-lite"/>
    </source>
</evidence>
<keyword evidence="3" id="KW-1185">Reference proteome</keyword>
<sequence>MGHWRTCHFSQPVTQGWGLPETLRSQPSVKEADKNNEQPEIGQSTPANGQNPEVPELNDVVRQVDLNKRSPLFNSMALQSAHWALLRALDAPRKINGFKMRTGDLRRLHESRE</sequence>
<comment type="caution">
    <text evidence="2">The sequence shown here is derived from an EMBL/GenBank/DDBJ whole genome shotgun (WGS) entry which is preliminary data.</text>
</comment>
<proteinExistence type="predicted"/>
<gene>
    <name evidence="2" type="ORF">SKAU_G00345670</name>
</gene>
<evidence type="ECO:0000313" key="3">
    <source>
        <dbReference type="Proteomes" id="UP001152622"/>
    </source>
</evidence>
<organism evidence="2 3">
    <name type="scientific">Synaphobranchus kaupii</name>
    <name type="common">Kaup's arrowtooth eel</name>
    <dbReference type="NCBI Taxonomy" id="118154"/>
    <lineage>
        <taxon>Eukaryota</taxon>
        <taxon>Metazoa</taxon>
        <taxon>Chordata</taxon>
        <taxon>Craniata</taxon>
        <taxon>Vertebrata</taxon>
        <taxon>Euteleostomi</taxon>
        <taxon>Actinopterygii</taxon>
        <taxon>Neopterygii</taxon>
        <taxon>Teleostei</taxon>
        <taxon>Anguilliformes</taxon>
        <taxon>Synaphobranchidae</taxon>
        <taxon>Synaphobranchus</taxon>
    </lineage>
</organism>
<protein>
    <submittedName>
        <fullName evidence="2">Uncharacterized protein</fullName>
    </submittedName>
</protein>
<accession>A0A9Q1EJD4</accession>
<name>A0A9Q1EJD4_SYNKA</name>
<dbReference type="EMBL" id="JAINUF010000016">
    <property type="protein sequence ID" value="KAJ8339934.1"/>
    <property type="molecule type" value="Genomic_DNA"/>
</dbReference>
<dbReference type="AlphaFoldDB" id="A0A9Q1EJD4"/>